<protein>
    <recommendedName>
        <fullName evidence="5">Aldehyde dehydrogenase domain-containing protein</fullName>
    </recommendedName>
</protein>
<comment type="caution">
    <text evidence="6">The sequence shown here is derived from an EMBL/GenBank/DDBJ whole genome shotgun (WGS) entry which is preliminary data.</text>
</comment>
<feature type="domain" description="Aldehyde dehydrogenase" evidence="5">
    <location>
        <begin position="6"/>
        <end position="285"/>
    </location>
</feature>
<dbReference type="Gene3D" id="3.40.309.10">
    <property type="entry name" value="Aldehyde Dehydrogenase, Chain A, domain 2"/>
    <property type="match status" value="1"/>
</dbReference>
<dbReference type="Proteomes" id="UP000631114">
    <property type="component" value="Unassembled WGS sequence"/>
</dbReference>
<evidence type="ECO:0000256" key="3">
    <source>
        <dbReference type="PROSITE-ProRule" id="PRU10007"/>
    </source>
</evidence>
<evidence type="ECO:0000259" key="5">
    <source>
        <dbReference type="Pfam" id="PF00171"/>
    </source>
</evidence>
<evidence type="ECO:0000313" key="6">
    <source>
        <dbReference type="EMBL" id="KAF9624601.1"/>
    </source>
</evidence>
<dbReference type="AlphaFoldDB" id="A0A835IUZ7"/>
<reference evidence="6 7" key="1">
    <citation type="submission" date="2020-10" db="EMBL/GenBank/DDBJ databases">
        <title>The Coptis chinensis genome and diversification of protoberbering-type alkaloids.</title>
        <authorList>
            <person name="Wang B."/>
            <person name="Shu S."/>
            <person name="Song C."/>
            <person name="Liu Y."/>
        </authorList>
    </citation>
    <scope>NUCLEOTIDE SEQUENCE [LARGE SCALE GENOMIC DNA]</scope>
    <source>
        <strain evidence="6">HL-2020</strain>
        <tissue evidence="6">Leaf</tissue>
    </source>
</reference>
<dbReference type="SUPFAM" id="SSF53720">
    <property type="entry name" value="ALDH-like"/>
    <property type="match status" value="1"/>
</dbReference>
<dbReference type="GO" id="GO:0016620">
    <property type="term" value="F:oxidoreductase activity, acting on the aldehyde or oxo group of donors, NAD or NADP as acceptor"/>
    <property type="evidence" value="ECO:0007669"/>
    <property type="project" value="InterPro"/>
</dbReference>
<dbReference type="PANTHER" id="PTHR11699">
    <property type="entry name" value="ALDEHYDE DEHYDROGENASE-RELATED"/>
    <property type="match status" value="1"/>
</dbReference>
<accession>A0A835IUZ7</accession>
<evidence type="ECO:0000256" key="2">
    <source>
        <dbReference type="ARBA" id="ARBA00023002"/>
    </source>
</evidence>
<dbReference type="Gene3D" id="3.40.605.10">
    <property type="entry name" value="Aldehyde Dehydrogenase, Chain A, domain 1"/>
    <property type="match status" value="1"/>
</dbReference>
<dbReference type="InterPro" id="IPR016161">
    <property type="entry name" value="Ald_DH/histidinol_DH"/>
</dbReference>
<evidence type="ECO:0000256" key="1">
    <source>
        <dbReference type="ARBA" id="ARBA00009986"/>
    </source>
</evidence>
<dbReference type="InterPro" id="IPR016162">
    <property type="entry name" value="Ald_DH_N"/>
</dbReference>
<dbReference type="PROSITE" id="PS00687">
    <property type="entry name" value="ALDEHYDE_DEHYDR_GLU"/>
    <property type="match status" value="1"/>
</dbReference>
<proteinExistence type="inferred from homology"/>
<dbReference type="Pfam" id="PF00171">
    <property type="entry name" value="Aldedh"/>
    <property type="match status" value="1"/>
</dbReference>
<gene>
    <name evidence="6" type="ORF">IFM89_012023</name>
</gene>
<dbReference type="InterPro" id="IPR015590">
    <property type="entry name" value="Aldehyde_DH_dom"/>
</dbReference>
<organism evidence="6 7">
    <name type="scientific">Coptis chinensis</name>
    <dbReference type="NCBI Taxonomy" id="261450"/>
    <lineage>
        <taxon>Eukaryota</taxon>
        <taxon>Viridiplantae</taxon>
        <taxon>Streptophyta</taxon>
        <taxon>Embryophyta</taxon>
        <taxon>Tracheophyta</taxon>
        <taxon>Spermatophyta</taxon>
        <taxon>Magnoliopsida</taxon>
        <taxon>Ranunculales</taxon>
        <taxon>Ranunculaceae</taxon>
        <taxon>Coptidoideae</taxon>
        <taxon>Coptis</taxon>
    </lineage>
</organism>
<name>A0A835IUZ7_9MAGN</name>
<dbReference type="EMBL" id="JADFTS010000001">
    <property type="protein sequence ID" value="KAF9624601.1"/>
    <property type="molecule type" value="Genomic_DNA"/>
</dbReference>
<keyword evidence="7" id="KW-1185">Reference proteome</keyword>
<dbReference type="FunFam" id="3.40.605.10:FF:000050">
    <property type="entry name" value="Aldehyde dehydrogenase, mitochondrial"/>
    <property type="match status" value="1"/>
</dbReference>
<dbReference type="InterPro" id="IPR016163">
    <property type="entry name" value="Ald_DH_C"/>
</dbReference>
<feature type="active site" evidence="3">
    <location>
        <position position="244"/>
    </location>
</feature>
<evidence type="ECO:0000256" key="4">
    <source>
        <dbReference type="RuleBase" id="RU003345"/>
    </source>
</evidence>
<sequence>MAMLGKTFPTLDPRTGEVIAHVAEGEAEDINRAVAAARKAFDEGPWPRMPPYVITQIFLNKMLSYTLETWDNGKLYELAAGIEVPMLPRLMHYYAGWADKIHGLTIPADEPFHVQILHEPVGVAGQIIPWNFPLLMFAWKIGPALATGNTVVLKTAEQTPLSAIFAAKLLHEAGLPPGVLNVVSGFGANAGAALAGHVWMWTRMDYAECEVVNFLKVAFTGSTSTGKLINELVTKSNLKPVTLELGGKSPFIVCEDADVYQAVELSHFALFFNQKAKARAAKRVVGDPFKKGVEQQGPQIDSKQFEKILQYIQSGVDSGATLESGGENFGGSKGFYMHPTVFSNVQDDMPYSEG</sequence>
<dbReference type="OrthoDB" id="1669877at2759"/>
<dbReference type="InterPro" id="IPR029510">
    <property type="entry name" value="Ald_DH_CS_GLU"/>
</dbReference>
<keyword evidence="2 4" id="KW-0560">Oxidoreductase</keyword>
<evidence type="ECO:0000313" key="7">
    <source>
        <dbReference type="Proteomes" id="UP000631114"/>
    </source>
</evidence>
<comment type="similarity">
    <text evidence="1 4">Belongs to the aldehyde dehydrogenase family.</text>
</comment>